<dbReference type="STRING" id="337451.A0A3S4PXG4"/>
<dbReference type="FunFam" id="3.30.420.10:FF:000114">
    <property type="entry name" value="Werner Syndrome-like exonuclease"/>
    <property type="match status" value="1"/>
</dbReference>
<keyword evidence="2" id="KW-0540">Nuclease</keyword>
<evidence type="ECO:0000313" key="13">
    <source>
        <dbReference type="Proteomes" id="UP000283530"/>
    </source>
</evidence>
<evidence type="ECO:0000256" key="3">
    <source>
        <dbReference type="ARBA" id="ARBA00022723"/>
    </source>
</evidence>
<dbReference type="CDD" id="cd06141">
    <property type="entry name" value="WRN_exo"/>
    <property type="match status" value="1"/>
</dbReference>
<evidence type="ECO:0000256" key="5">
    <source>
        <dbReference type="ARBA" id="ARBA00022839"/>
    </source>
</evidence>
<keyword evidence="4" id="KW-0378">Hydrolase</keyword>
<keyword evidence="6" id="KW-0460">Magnesium</keyword>
<dbReference type="Proteomes" id="UP000283530">
    <property type="component" value="Unassembled WGS sequence"/>
</dbReference>
<evidence type="ECO:0000256" key="1">
    <source>
        <dbReference type="ARBA" id="ARBA00004123"/>
    </source>
</evidence>
<dbReference type="OrthoDB" id="1920326at2759"/>
<reference evidence="12 13" key="1">
    <citation type="journal article" date="2019" name="Nat. Plants">
        <title>Stout camphor tree genome fills gaps in understanding of flowering plant genome evolution.</title>
        <authorList>
            <person name="Chaw S.M."/>
            <person name="Liu Y.C."/>
            <person name="Wu Y.W."/>
            <person name="Wang H.Y."/>
            <person name="Lin C.I."/>
            <person name="Wu C.S."/>
            <person name="Ke H.M."/>
            <person name="Chang L.Y."/>
            <person name="Hsu C.Y."/>
            <person name="Yang H.T."/>
            <person name="Sudianto E."/>
            <person name="Hsu M.H."/>
            <person name="Wu K.P."/>
            <person name="Wang L.N."/>
            <person name="Leebens-Mack J.H."/>
            <person name="Tsai I.J."/>
        </authorList>
    </citation>
    <scope>NUCLEOTIDE SEQUENCE [LARGE SCALE GENOMIC DNA]</scope>
    <source>
        <strain evidence="13">cv. Chaw 1501</strain>
        <tissue evidence="12">Young leaves</tissue>
    </source>
</reference>
<keyword evidence="5 12" id="KW-0269">Exonuclease</keyword>
<evidence type="ECO:0000256" key="6">
    <source>
        <dbReference type="ARBA" id="ARBA00022842"/>
    </source>
</evidence>
<keyword evidence="7" id="KW-0539">Nucleus</keyword>
<dbReference type="InterPro" id="IPR002562">
    <property type="entry name" value="3'-5'_exonuclease_dom"/>
</dbReference>
<protein>
    <recommendedName>
        <fullName evidence="8">3'-5' exonuclease</fullName>
    </recommendedName>
    <alternativeName>
        <fullName evidence="9">Werner Syndrome-like exonuclease</fullName>
    </alternativeName>
</protein>
<evidence type="ECO:0000256" key="7">
    <source>
        <dbReference type="ARBA" id="ARBA00023242"/>
    </source>
</evidence>
<sequence>MDSRGKSASIPDWDWEPTDQESIDAIEAAFSLAESVSAKRRRPNHHPDRRSVGRRLPNWGNSPPPRAPAVGSPSSSIAKRINESTHFSDDAAAAAAALRSSCPRNRNLSFVPSSCQFNMKARYPLMNFGGRIVYSRTFSEVEKAAKELWEMVQVKKQNMEQISLGLDIEWRPTFRRGEAPKKAAVMQICASTDHCYVMHIFHSGIPPILQSLLEDSTSIKVGVCIANDASKIMKDYNVGIKKLEELSDLANVKLGGFPKKWGLASLVETLACKQLAKPGKIRLGNWETNVLSKEQLQYAATDAFASWHLYQVLRSFPDAAETQGVDEKVNGAQS</sequence>
<dbReference type="AlphaFoldDB" id="A0A3S4PXG4"/>
<keyword evidence="3" id="KW-0479">Metal-binding</keyword>
<evidence type="ECO:0000313" key="12">
    <source>
        <dbReference type="EMBL" id="RWR96092.1"/>
    </source>
</evidence>
<dbReference type="SUPFAM" id="SSF53098">
    <property type="entry name" value="Ribonuclease H-like"/>
    <property type="match status" value="1"/>
</dbReference>
<organism evidence="12 13">
    <name type="scientific">Cinnamomum micranthum f. kanehirae</name>
    <dbReference type="NCBI Taxonomy" id="337451"/>
    <lineage>
        <taxon>Eukaryota</taxon>
        <taxon>Viridiplantae</taxon>
        <taxon>Streptophyta</taxon>
        <taxon>Embryophyta</taxon>
        <taxon>Tracheophyta</taxon>
        <taxon>Spermatophyta</taxon>
        <taxon>Magnoliopsida</taxon>
        <taxon>Magnoliidae</taxon>
        <taxon>Laurales</taxon>
        <taxon>Lauraceae</taxon>
        <taxon>Cinnamomum</taxon>
    </lineage>
</organism>
<dbReference type="EMBL" id="QPKB01000012">
    <property type="protein sequence ID" value="RWR96092.1"/>
    <property type="molecule type" value="Genomic_DNA"/>
</dbReference>
<comment type="subcellular location">
    <subcellularLocation>
        <location evidence="1">Nucleus</location>
    </subcellularLocation>
</comment>
<feature type="region of interest" description="Disordered" evidence="10">
    <location>
        <begin position="34"/>
        <end position="76"/>
    </location>
</feature>
<evidence type="ECO:0000256" key="10">
    <source>
        <dbReference type="SAM" id="MobiDB-lite"/>
    </source>
</evidence>
<name>A0A3S4PXG4_9MAGN</name>
<proteinExistence type="predicted"/>
<dbReference type="GO" id="GO:0046872">
    <property type="term" value="F:metal ion binding"/>
    <property type="evidence" value="ECO:0007669"/>
    <property type="project" value="UniProtKB-KW"/>
</dbReference>
<dbReference type="InterPro" id="IPR012337">
    <property type="entry name" value="RNaseH-like_sf"/>
</dbReference>
<dbReference type="GO" id="GO:0008408">
    <property type="term" value="F:3'-5' exonuclease activity"/>
    <property type="evidence" value="ECO:0007669"/>
    <property type="project" value="InterPro"/>
</dbReference>
<dbReference type="InterPro" id="IPR051132">
    <property type="entry name" value="3-5_Exonuclease_domain"/>
</dbReference>
<dbReference type="GO" id="GO:0005634">
    <property type="term" value="C:nucleus"/>
    <property type="evidence" value="ECO:0007669"/>
    <property type="project" value="UniProtKB-SubCell"/>
</dbReference>
<dbReference type="SMART" id="SM00474">
    <property type="entry name" value="35EXOc"/>
    <property type="match status" value="1"/>
</dbReference>
<dbReference type="Gene3D" id="3.30.420.10">
    <property type="entry name" value="Ribonuclease H-like superfamily/Ribonuclease H"/>
    <property type="match status" value="1"/>
</dbReference>
<evidence type="ECO:0000256" key="4">
    <source>
        <dbReference type="ARBA" id="ARBA00022801"/>
    </source>
</evidence>
<dbReference type="GO" id="GO:0003676">
    <property type="term" value="F:nucleic acid binding"/>
    <property type="evidence" value="ECO:0007669"/>
    <property type="project" value="InterPro"/>
</dbReference>
<evidence type="ECO:0000256" key="2">
    <source>
        <dbReference type="ARBA" id="ARBA00022722"/>
    </source>
</evidence>
<comment type="caution">
    <text evidence="12">The sequence shown here is derived from an EMBL/GenBank/DDBJ whole genome shotgun (WGS) entry which is preliminary data.</text>
</comment>
<keyword evidence="13" id="KW-1185">Reference proteome</keyword>
<gene>
    <name evidence="12" type="ORF">CKAN_02545800</name>
</gene>
<dbReference type="InterPro" id="IPR036397">
    <property type="entry name" value="RNaseH_sf"/>
</dbReference>
<dbReference type="PANTHER" id="PTHR13620">
    <property type="entry name" value="3-5 EXONUCLEASE"/>
    <property type="match status" value="1"/>
</dbReference>
<feature type="domain" description="3'-5' exonuclease" evidence="11">
    <location>
        <begin position="132"/>
        <end position="318"/>
    </location>
</feature>
<evidence type="ECO:0000256" key="8">
    <source>
        <dbReference type="ARBA" id="ARBA00040531"/>
    </source>
</evidence>
<dbReference type="GO" id="GO:0006139">
    <property type="term" value="P:nucleobase-containing compound metabolic process"/>
    <property type="evidence" value="ECO:0007669"/>
    <property type="project" value="InterPro"/>
</dbReference>
<dbReference type="PANTHER" id="PTHR13620:SF109">
    <property type="entry name" value="3'-5' EXONUCLEASE"/>
    <property type="match status" value="1"/>
</dbReference>
<evidence type="ECO:0000256" key="9">
    <source>
        <dbReference type="ARBA" id="ARBA00042761"/>
    </source>
</evidence>
<dbReference type="Pfam" id="PF01612">
    <property type="entry name" value="DNA_pol_A_exo1"/>
    <property type="match status" value="1"/>
</dbReference>
<evidence type="ECO:0000259" key="11">
    <source>
        <dbReference type="SMART" id="SM00474"/>
    </source>
</evidence>
<accession>A0A3S4PXG4</accession>